<dbReference type="Pfam" id="PF00078">
    <property type="entry name" value="RVT_1"/>
    <property type="match status" value="1"/>
</dbReference>
<dbReference type="Proteomes" id="UP001235939">
    <property type="component" value="Chromosome 08"/>
</dbReference>
<reference evidence="2 3" key="1">
    <citation type="submission" date="2022-01" db="EMBL/GenBank/DDBJ databases">
        <title>A chromosomal length assembly of Cordylochernes scorpioides.</title>
        <authorList>
            <person name="Zeh D."/>
            <person name="Zeh J."/>
        </authorList>
    </citation>
    <scope>NUCLEOTIDE SEQUENCE [LARGE SCALE GENOMIC DNA]</scope>
    <source>
        <strain evidence="2">IN4F17</strain>
        <tissue evidence="2">Whole Body</tissue>
    </source>
</reference>
<dbReference type="PANTHER" id="PTHR42999">
    <property type="entry name" value="ANTIBIOTIC RESISTANCE PROTEIN MCBG"/>
    <property type="match status" value="1"/>
</dbReference>
<evidence type="ECO:0000313" key="2">
    <source>
        <dbReference type="EMBL" id="UYV71223.1"/>
    </source>
</evidence>
<evidence type="ECO:0000259" key="1">
    <source>
        <dbReference type="Pfam" id="PF00078"/>
    </source>
</evidence>
<keyword evidence="3" id="KW-1185">Reference proteome</keyword>
<proteinExistence type="predicted"/>
<protein>
    <recommendedName>
        <fullName evidence="1">Reverse transcriptase domain-containing protein</fullName>
    </recommendedName>
</protein>
<evidence type="ECO:0000313" key="3">
    <source>
        <dbReference type="Proteomes" id="UP001235939"/>
    </source>
</evidence>
<dbReference type="SUPFAM" id="SSF141571">
    <property type="entry name" value="Pentapeptide repeat-like"/>
    <property type="match status" value="1"/>
</dbReference>
<dbReference type="EMBL" id="CP092870">
    <property type="protein sequence ID" value="UYV71223.1"/>
    <property type="molecule type" value="Genomic_DNA"/>
</dbReference>
<dbReference type="InterPro" id="IPR000477">
    <property type="entry name" value="RT_dom"/>
</dbReference>
<dbReference type="Gene3D" id="2.160.20.80">
    <property type="entry name" value="E3 ubiquitin-protein ligase SopA"/>
    <property type="match status" value="1"/>
</dbReference>
<organism evidence="2 3">
    <name type="scientific">Cordylochernes scorpioides</name>
    <dbReference type="NCBI Taxonomy" id="51811"/>
    <lineage>
        <taxon>Eukaryota</taxon>
        <taxon>Metazoa</taxon>
        <taxon>Ecdysozoa</taxon>
        <taxon>Arthropoda</taxon>
        <taxon>Chelicerata</taxon>
        <taxon>Arachnida</taxon>
        <taxon>Pseudoscorpiones</taxon>
        <taxon>Cheliferoidea</taxon>
        <taxon>Chernetidae</taxon>
        <taxon>Cordylochernes</taxon>
    </lineage>
</organism>
<dbReference type="InterPro" id="IPR043502">
    <property type="entry name" value="DNA/RNA_pol_sf"/>
</dbReference>
<feature type="domain" description="Reverse transcriptase" evidence="1">
    <location>
        <begin position="356"/>
        <end position="409"/>
    </location>
</feature>
<sequence length="451" mass="50823">MAFLNLSRNWVGQISGNRETKVKGIEFRETKVKGIEFSECKVNGIEFCKAKVKGIEFRETKVKGIEFCKAKVKGIEFSESKVNGIEFCKAKVKGIEFRETKVKGIEFRKAKVKGIEFSESKENGIEFCKAKVKGIEFRETKVKGIEFCKAKVKGIEFSESKVNGIEFCKANVKGIGFSIEQNPGAPTKKQTTLTAPVHSGERESMDGELKMLILNMATEIKSLGERIDIRLTKIETRMDDWDKRFCNIEEKLTKCIESQQATEKLASCNSLKNDPILDSEITNADIYKEIAGLRSNKACGPDGIPNEVLKTLPDSYILLLKQLYNSVMTTGKYPAIWTNSTIRPIFKNGYKNSPSNYREFGDIHLLLYADDIAIIGESRMNLQKKIKILKEYLDENLMTLNESKSKIMVFRNGGQAMAAALQKIDIDPEQQLYTSKLVDIAAPVIEMYGDI</sequence>
<dbReference type="InterPro" id="IPR052949">
    <property type="entry name" value="PA_immunity-related"/>
</dbReference>
<dbReference type="PANTHER" id="PTHR42999:SF1">
    <property type="entry name" value="PENTAPEPTIDE REPEAT-CONTAINING PROTEIN"/>
    <property type="match status" value="1"/>
</dbReference>
<name>A0ABY6KQU0_9ARAC</name>
<dbReference type="SUPFAM" id="SSF56672">
    <property type="entry name" value="DNA/RNA polymerases"/>
    <property type="match status" value="1"/>
</dbReference>
<accession>A0ABY6KQU0</accession>
<gene>
    <name evidence="2" type="ORF">LAZ67_8002280</name>
</gene>